<comment type="caution">
    <text evidence="2">The sequence shown here is derived from an EMBL/GenBank/DDBJ whole genome shotgun (WGS) entry which is preliminary data.</text>
</comment>
<dbReference type="EMBL" id="VLLG01000005">
    <property type="protein sequence ID" value="TWI84201.1"/>
    <property type="molecule type" value="Genomic_DNA"/>
</dbReference>
<dbReference type="Pfam" id="PF08241">
    <property type="entry name" value="Methyltransf_11"/>
    <property type="match status" value="1"/>
</dbReference>
<dbReference type="CDD" id="cd02440">
    <property type="entry name" value="AdoMet_MTases"/>
    <property type="match status" value="1"/>
</dbReference>
<keyword evidence="2" id="KW-0489">Methyltransferase</keyword>
<evidence type="ECO:0000313" key="2">
    <source>
        <dbReference type="EMBL" id="TWI84201.1"/>
    </source>
</evidence>
<keyword evidence="2" id="KW-0808">Transferase</keyword>
<reference evidence="2 3" key="1">
    <citation type="journal article" date="2013" name="Stand. Genomic Sci.">
        <title>Genomic Encyclopedia of Type Strains, Phase I: The one thousand microbial genomes (KMG-I) project.</title>
        <authorList>
            <person name="Kyrpides N.C."/>
            <person name="Woyke T."/>
            <person name="Eisen J.A."/>
            <person name="Garrity G."/>
            <person name="Lilburn T.G."/>
            <person name="Beck B.J."/>
            <person name="Whitman W.B."/>
            <person name="Hugenholtz P."/>
            <person name="Klenk H.P."/>
        </authorList>
    </citation>
    <scope>NUCLEOTIDE SEQUENCE [LARGE SCALE GENOMIC DNA]</scope>
    <source>
        <strain evidence="2 3">DSM 13484</strain>
    </source>
</reference>
<dbReference type="SUPFAM" id="SSF53335">
    <property type="entry name" value="S-adenosyl-L-methionine-dependent methyltransferases"/>
    <property type="match status" value="1"/>
</dbReference>
<name>A0A562SSH8_CHIJA</name>
<dbReference type="PANTHER" id="PTHR43591">
    <property type="entry name" value="METHYLTRANSFERASE"/>
    <property type="match status" value="1"/>
</dbReference>
<dbReference type="InterPro" id="IPR029063">
    <property type="entry name" value="SAM-dependent_MTases_sf"/>
</dbReference>
<dbReference type="Proteomes" id="UP000316778">
    <property type="component" value="Unassembled WGS sequence"/>
</dbReference>
<sequence length="217" mass="24172">MNTEELKTIASQLGKPSGEDGIKTADSMHINNGGMIQRTIDLLGCREGDAVLEIGPGNGGYAPYVLSRAPGLRYYGIDISETMVQQAMQRNAALVKAGTASFTLGNGQELPYEDAFFDKVFTVNTLYFWEEPLRQLQEIRRVLKPQGRLSIGIRTRAFMEKLPFTQYGFRLYDADAATTLLEKAGYTVRDTVLEKEESMSIMGMVLEKERVVIVAEK</sequence>
<accession>A0A562SSH8</accession>
<dbReference type="GO" id="GO:0032259">
    <property type="term" value="P:methylation"/>
    <property type="evidence" value="ECO:0007669"/>
    <property type="project" value="UniProtKB-KW"/>
</dbReference>
<dbReference type="PANTHER" id="PTHR43591:SF24">
    <property type="entry name" value="2-METHOXY-6-POLYPRENYL-1,4-BENZOQUINOL METHYLASE, MITOCHONDRIAL"/>
    <property type="match status" value="1"/>
</dbReference>
<dbReference type="RefSeq" id="WP_145717740.1">
    <property type="nucleotide sequence ID" value="NZ_BAAAFY010000002.1"/>
</dbReference>
<dbReference type="OrthoDB" id="9770553at2"/>
<feature type="domain" description="Methyltransferase type 11" evidence="1">
    <location>
        <begin position="52"/>
        <end position="150"/>
    </location>
</feature>
<dbReference type="InterPro" id="IPR013216">
    <property type="entry name" value="Methyltransf_11"/>
</dbReference>
<evidence type="ECO:0000259" key="1">
    <source>
        <dbReference type="Pfam" id="PF08241"/>
    </source>
</evidence>
<gene>
    <name evidence="2" type="ORF">LX66_4564</name>
</gene>
<dbReference type="GO" id="GO:0008757">
    <property type="term" value="F:S-adenosylmethionine-dependent methyltransferase activity"/>
    <property type="evidence" value="ECO:0007669"/>
    <property type="project" value="InterPro"/>
</dbReference>
<dbReference type="Gene3D" id="3.40.50.150">
    <property type="entry name" value="Vaccinia Virus protein VP39"/>
    <property type="match status" value="1"/>
</dbReference>
<dbReference type="AlphaFoldDB" id="A0A562SSH8"/>
<organism evidence="2 3">
    <name type="scientific">Chitinophaga japonensis</name>
    <name type="common">Flexibacter japonensis</name>
    <dbReference type="NCBI Taxonomy" id="104662"/>
    <lineage>
        <taxon>Bacteria</taxon>
        <taxon>Pseudomonadati</taxon>
        <taxon>Bacteroidota</taxon>
        <taxon>Chitinophagia</taxon>
        <taxon>Chitinophagales</taxon>
        <taxon>Chitinophagaceae</taxon>
        <taxon>Chitinophaga</taxon>
    </lineage>
</organism>
<evidence type="ECO:0000313" key="3">
    <source>
        <dbReference type="Proteomes" id="UP000316778"/>
    </source>
</evidence>
<protein>
    <submittedName>
        <fullName evidence="2">Methyltransferase family protein</fullName>
    </submittedName>
</protein>
<keyword evidence="3" id="KW-1185">Reference proteome</keyword>
<proteinExistence type="predicted"/>